<organism evidence="1 2">
    <name type="scientific">Ramazzottius varieornatus</name>
    <name type="common">Water bear</name>
    <name type="synonym">Tardigrade</name>
    <dbReference type="NCBI Taxonomy" id="947166"/>
    <lineage>
        <taxon>Eukaryota</taxon>
        <taxon>Metazoa</taxon>
        <taxon>Ecdysozoa</taxon>
        <taxon>Tardigrada</taxon>
        <taxon>Eutardigrada</taxon>
        <taxon>Parachela</taxon>
        <taxon>Hypsibioidea</taxon>
        <taxon>Ramazzottiidae</taxon>
        <taxon>Ramazzottius</taxon>
    </lineage>
</organism>
<dbReference type="PANTHER" id="PTHR45774:SF4">
    <property type="entry name" value="AXUNDEAD, ISOFORM F"/>
    <property type="match status" value="1"/>
</dbReference>
<dbReference type="Proteomes" id="UP000186922">
    <property type="component" value="Unassembled WGS sequence"/>
</dbReference>
<proteinExistence type="predicted"/>
<evidence type="ECO:0000313" key="2">
    <source>
        <dbReference type="Proteomes" id="UP000186922"/>
    </source>
</evidence>
<accession>A0A1D1VI51</accession>
<name>A0A1D1VI51_RAMVA</name>
<comment type="caution">
    <text evidence="1">The sequence shown here is derived from an EMBL/GenBank/DDBJ whole genome shotgun (WGS) entry which is preliminary data.</text>
</comment>
<reference evidence="1 2" key="1">
    <citation type="journal article" date="2016" name="Nat. Commun.">
        <title>Extremotolerant tardigrade genome and improved radiotolerance of human cultured cells by tardigrade-unique protein.</title>
        <authorList>
            <person name="Hashimoto T."/>
            <person name="Horikawa D.D."/>
            <person name="Saito Y."/>
            <person name="Kuwahara H."/>
            <person name="Kozuka-Hata H."/>
            <person name="Shin-I T."/>
            <person name="Minakuchi Y."/>
            <person name="Ohishi K."/>
            <person name="Motoyama A."/>
            <person name="Aizu T."/>
            <person name="Enomoto A."/>
            <person name="Kondo K."/>
            <person name="Tanaka S."/>
            <person name="Hara Y."/>
            <person name="Koshikawa S."/>
            <person name="Sagara H."/>
            <person name="Miura T."/>
            <person name="Yokobori S."/>
            <person name="Miyagawa K."/>
            <person name="Suzuki Y."/>
            <person name="Kubo T."/>
            <person name="Oyama M."/>
            <person name="Kohara Y."/>
            <person name="Fujiyama A."/>
            <person name="Arakawa K."/>
            <person name="Katayama T."/>
            <person name="Toyoda A."/>
            <person name="Kunieda T."/>
        </authorList>
    </citation>
    <scope>NUCLEOTIDE SEQUENCE [LARGE SCALE GENOMIC DNA]</scope>
    <source>
        <strain evidence="1 2">YOKOZUNA-1</strain>
    </source>
</reference>
<keyword evidence="2" id="KW-1185">Reference proteome</keyword>
<gene>
    <name evidence="1" type="primary">RvY_11319</name>
    <name evidence="1" type="synonym">RvY_11319.1</name>
    <name evidence="1" type="ORF">RvY_11319-1</name>
</gene>
<sequence>MECARKYDIPELYFACRSWLLEQNKTHSLYKKSMCTSILIGALMLSDHGLAEACYSYNNGCCPLGQLDVEMLTNEGLCQILSKEDTLWSERELYELSLRWAKFHCGGNATPEQLREKLNAARFLIRYSKMTPAEISDGPAEAEIITPIETKLVFQQVFGSTKSDTYPFDDQARVPYRAWDGKDVTLPIVICDVSGFSDTLSVYQANARIHPEASAGIFMKFRQLRNLKYPFLLSVDGQNFDQHPCHVPCAEAEVLVAQLKLEKSTARYVMEGDMAFSYDEETATLRLHVAVVPGFKPAGWILVGSLKNEKDLKFLKAAGKMKRTGLCIVYYDGEEEGASSARRPLWKLVLKLGRSDTSSHSASCRKIKFPVLTLAKQANFCIRSMQEIHSKYEN</sequence>
<dbReference type="AlphaFoldDB" id="A0A1D1VI51"/>
<dbReference type="GO" id="GO:0022008">
    <property type="term" value="P:neurogenesis"/>
    <property type="evidence" value="ECO:0007669"/>
    <property type="project" value="TreeGrafter"/>
</dbReference>
<protein>
    <recommendedName>
        <fullName evidence="3">BACK domain-containing protein</fullName>
    </recommendedName>
</protein>
<evidence type="ECO:0000313" key="1">
    <source>
        <dbReference type="EMBL" id="GAV00476.1"/>
    </source>
</evidence>
<dbReference type="GO" id="GO:0005829">
    <property type="term" value="C:cytosol"/>
    <property type="evidence" value="ECO:0007669"/>
    <property type="project" value="TreeGrafter"/>
</dbReference>
<dbReference type="OrthoDB" id="6335872at2759"/>
<dbReference type="PANTHER" id="PTHR45774">
    <property type="entry name" value="BTB/POZ DOMAIN-CONTAINING"/>
    <property type="match status" value="1"/>
</dbReference>
<dbReference type="EMBL" id="BDGG01000006">
    <property type="protein sequence ID" value="GAV00476.1"/>
    <property type="molecule type" value="Genomic_DNA"/>
</dbReference>
<evidence type="ECO:0008006" key="3">
    <source>
        <dbReference type="Google" id="ProtNLM"/>
    </source>
</evidence>